<dbReference type="AlphaFoldDB" id="R7ZMN7"/>
<accession>R7ZMN7</accession>
<dbReference type="EMBL" id="AQHR01000107">
    <property type="protein sequence ID" value="EON75365.1"/>
    <property type="molecule type" value="Genomic_DNA"/>
</dbReference>
<name>R7ZMN7_9BACT</name>
<dbReference type="CDD" id="cd00090">
    <property type="entry name" value="HTH_ARSR"/>
    <property type="match status" value="1"/>
</dbReference>
<evidence type="ECO:0000313" key="3">
    <source>
        <dbReference type="Proteomes" id="UP000013909"/>
    </source>
</evidence>
<organism evidence="2 3">
    <name type="scientific">Lunatimonas lonarensis</name>
    <dbReference type="NCBI Taxonomy" id="1232681"/>
    <lineage>
        <taxon>Bacteria</taxon>
        <taxon>Pseudomonadati</taxon>
        <taxon>Bacteroidota</taxon>
        <taxon>Cytophagia</taxon>
        <taxon>Cytophagales</taxon>
        <taxon>Cyclobacteriaceae</taxon>
    </lineage>
</organism>
<dbReference type="InterPro" id="IPR011991">
    <property type="entry name" value="ArsR-like_HTH"/>
</dbReference>
<dbReference type="PATRIC" id="fig|1288963.3.peg.4063"/>
<feature type="domain" description="Transcription regulator PadR N-terminal" evidence="1">
    <location>
        <begin position="32"/>
        <end position="100"/>
    </location>
</feature>
<dbReference type="InterPro" id="IPR005149">
    <property type="entry name" value="Tscrpt_reg_PadR_N"/>
</dbReference>
<dbReference type="Proteomes" id="UP000013909">
    <property type="component" value="Unassembled WGS sequence"/>
</dbReference>
<proteinExistence type="predicted"/>
<comment type="caution">
    <text evidence="2">The sequence shown here is derived from an EMBL/GenBank/DDBJ whole genome shotgun (WGS) entry which is preliminary data.</text>
</comment>
<dbReference type="PANTHER" id="PTHR33169">
    <property type="entry name" value="PADR-FAMILY TRANSCRIPTIONAL REGULATOR"/>
    <property type="match status" value="1"/>
</dbReference>
<gene>
    <name evidence="2" type="ORF">ADIS_4069</name>
</gene>
<dbReference type="STRING" id="1232681.ADIS_4069"/>
<dbReference type="PANTHER" id="PTHR33169:SF14">
    <property type="entry name" value="TRANSCRIPTIONAL REGULATOR RV3488"/>
    <property type="match status" value="1"/>
</dbReference>
<dbReference type="InterPro" id="IPR036390">
    <property type="entry name" value="WH_DNA-bd_sf"/>
</dbReference>
<dbReference type="InterPro" id="IPR036388">
    <property type="entry name" value="WH-like_DNA-bd_sf"/>
</dbReference>
<dbReference type="SUPFAM" id="SSF46785">
    <property type="entry name" value="Winged helix' DNA-binding domain"/>
    <property type="match status" value="1"/>
</dbReference>
<dbReference type="GO" id="GO:0006355">
    <property type="term" value="P:regulation of DNA-templated transcription"/>
    <property type="evidence" value="ECO:0007669"/>
    <property type="project" value="UniProtKB-ARBA"/>
</dbReference>
<dbReference type="Pfam" id="PF03551">
    <property type="entry name" value="PadR"/>
    <property type="match status" value="1"/>
</dbReference>
<protein>
    <submittedName>
        <fullName evidence="2">Transcriptional regulator, PadR family</fullName>
    </submittedName>
</protein>
<dbReference type="InterPro" id="IPR052509">
    <property type="entry name" value="Metal_resp_DNA-bind_regulator"/>
</dbReference>
<evidence type="ECO:0000259" key="1">
    <source>
        <dbReference type="Pfam" id="PF03551"/>
    </source>
</evidence>
<sequence>MKGHGLKRKMTEIMNVSNTKVQMRKGILECCILHIIARGEVYASDLMEELKGANLIIVEGTLYPLLNRLKTAGLVSYRWVESESGPPRKYYVITDEGLVFLGELAETWTTLHVSVNSILSKTEVPNQTPDK</sequence>
<reference evidence="2 3" key="1">
    <citation type="submission" date="2013-02" db="EMBL/GenBank/DDBJ databases">
        <title>A novel strain isolated from Lonar lake, Maharashtra, India.</title>
        <authorList>
            <person name="Singh A."/>
        </authorList>
    </citation>
    <scope>NUCLEOTIDE SEQUENCE [LARGE SCALE GENOMIC DNA]</scope>
    <source>
        <strain evidence="2 3">AK24</strain>
    </source>
</reference>
<keyword evidence="3" id="KW-1185">Reference proteome</keyword>
<dbReference type="Gene3D" id="1.10.10.10">
    <property type="entry name" value="Winged helix-like DNA-binding domain superfamily/Winged helix DNA-binding domain"/>
    <property type="match status" value="1"/>
</dbReference>
<evidence type="ECO:0000313" key="2">
    <source>
        <dbReference type="EMBL" id="EON75365.1"/>
    </source>
</evidence>